<evidence type="ECO:0000259" key="1">
    <source>
        <dbReference type="Pfam" id="PF03886"/>
    </source>
</evidence>
<dbReference type="EMBL" id="JAJGNP010000003">
    <property type="protein sequence ID" value="MCC4232104.1"/>
    <property type="molecule type" value="Genomic_DNA"/>
</dbReference>
<accession>A0ABS8H0M7</accession>
<reference evidence="2 3" key="1">
    <citation type="submission" date="2021-10" db="EMBL/GenBank/DDBJ databases">
        <title>The diversity and Nitrogen Metabolism of Culturable Nitrate-Utilizing Bacteria Within the Oxygen Minimum Zone of the Changjiang (Yangtze River)Estuary.</title>
        <authorList>
            <person name="Zhang D."/>
            <person name="Zheng J."/>
            <person name="Liu S."/>
            <person name="He W."/>
        </authorList>
    </citation>
    <scope>NUCLEOTIDE SEQUENCE [LARGE SCALE GENOMIC DNA]</scope>
    <source>
        <strain evidence="2 3">FXH275-2</strain>
    </source>
</reference>
<dbReference type="InterPro" id="IPR005586">
    <property type="entry name" value="ABC_trans_aux"/>
</dbReference>
<comment type="caution">
    <text evidence="2">The sequence shown here is derived from an EMBL/GenBank/DDBJ whole genome shotgun (WGS) entry which is preliminary data.</text>
</comment>
<keyword evidence="3" id="KW-1185">Reference proteome</keyword>
<dbReference type="RefSeq" id="WP_228226452.1">
    <property type="nucleotide sequence ID" value="NZ_JAJGNP010000003.1"/>
</dbReference>
<dbReference type="PROSITE" id="PS51257">
    <property type="entry name" value="PROKAR_LIPOPROTEIN"/>
    <property type="match status" value="1"/>
</dbReference>
<dbReference type="Pfam" id="PF03886">
    <property type="entry name" value="ABC_trans_aux"/>
    <property type="match status" value="1"/>
</dbReference>
<organism evidence="2 3">
    <name type="scientific">Sphingobium soli</name>
    <dbReference type="NCBI Taxonomy" id="1591116"/>
    <lineage>
        <taxon>Bacteria</taxon>
        <taxon>Pseudomonadati</taxon>
        <taxon>Pseudomonadota</taxon>
        <taxon>Alphaproteobacteria</taxon>
        <taxon>Sphingomonadales</taxon>
        <taxon>Sphingomonadaceae</taxon>
        <taxon>Sphingobium</taxon>
    </lineage>
</organism>
<feature type="domain" description="ABC-type transport auxiliary lipoprotein component" evidence="1">
    <location>
        <begin position="43"/>
        <end position="195"/>
    </location>
</feature>
<dbReference type="Gene3D" id="3.40.50.10610">
    <property type="entry name" value="ABC-type transport auxiliary lipoprotein component"/>
    <property type="match status" value="1"/>
</dbReference>
<name>A0ABS8H0M7_9SPHN</name>
<dbReference type="Proteomes" id="UP001198830">
    <property type="component" value="Unassembled WGS sequence"/>
</dbReference>
<sequence>MFHAKPHGVTAVLAAAFLLSGCVSFGGKPPERLLSLDAAHKVPSGTPRVAGNGRTLIVTEPEAPKTVDTVRVPVQTSPTSVAYVTDVQWADTPRHLFRRLLAETISATTNRVVLDTGQFSGDGGQRLTGELIDFGINEAQQSAIVTYDAMLMTPSGVALARQRFTASAPVGGKINATSVGAPLNAAANQVATDVAAWVAAMKD</sequence>
<gene>
    <name evidence="2" type="ORF">LL253_05275</name>
</gene>
<proteinExistence type="predicted"/>
<protein>
    <submittedName>
        <fullName evidence="2">ABC-type transport auxiliary lipoprotein family protein</fullName>
    </submittedName>
</protein>
<dbReference type="SUPFAM" id="SSF159594">
    <property type="entry name" value="XCC0632-like"/>
    <property type="match status" value="1"/>
</dbReference>
<evidence type="ECO:0000313" key="3">
    <source>
        <dbReference type="Proteomes" id="UP001198830"/>
    </source>
</evidence>
<keyword evidence="2" id="KW-0449">Lipoprotein</keyword>
<evidence type="ECO:0000313" key="2">
    <source>
        <dbReference type="EMBL" id="MCC4232104.1"/>
    </source>
</evidence>